<evidence type="ECO:0000313" key="4">
    <source>
        <dbReference type="EMBL" id="WFD45933.1"/>
    </source>
</evidence>
<feature type="domain" description="BZIP" evidence="3">
    <location>
        <begin position="291"/>
        <end position="305"/>
    </location>
</feature>
<reference evidence="4 5" key="1">
    <citation type="journal article" date="2020" name="Elife">
        <title>Loss of centromere function drives karyotype evolution in closely related Malassezia species.</title>
        <authorList>
            <person name="Sankaranarayanan S.R."/>
            <person name="Ianiri G."/>
            <person name="Coelho M.A."/>
            <person name="Reza M.H."/>
            <person name="Thimmappa B.C."/>
            <person name="Ganguly P."/>
            <person name="Vadnala R.N."/>
            <person name="Sun S."/>
            <person name="Siddharthan R."/>
            <person name="Tellgren-Roth C."/>
            <person name="Dawson T.L."/>
            <person name="Heitman J."/>
            <person name="Sanyal K."/>
        </authorList>
    </citation>
    <scope>NUCLEOTIDE SEQUENCE [LARGE SCALE GENOMIC DNA]</scope>
    <source>
        <strain evidence="4">CBS14141</strain>
    </source>
</reference>
<keyword evidence="5" id="KW-1185">Reference proteome</keyword>
<evidence type="ECO:0000313" key="5">
    <source>
        <dbReference type="Proteomes" id="UP000818624"/>
    </source>
</evidence>
<evidence type="ECO:0000256" key="2">
    <source>
        <dbReference type="SAM" id="MobiDB-lite"/>
    </source>
</evidence>
<feature type="region of interest" description="Disordered" evidence="2">
    <location>
        <begin position="204"/>
        <end position="288"/>
    </location>
</feature>
<dbReference type="PROSITE" id="PS00036">
    <property type="entry name" value="BZIP_BASIC"/>
    <property type="match status" value="1"/>
</dbReference>
<dbReference type="Proteomes" id="UP000818624">
    <property type="component" value="Chromosome 1"/>
</dbReference>
<evidence type="ECO:0000259" key="3">
    <source>
        <dbReference type="PROSITE" id="PS00036"/>
    </source>
</evidence>
<dbReference type="InterPro" id="IPR046347">
    <property type="entry name" value="bZIP_sf"/>
</dbReference>
<dbReference type="CDD" id="cd12193">
    <property type="entry name" value="bZIP_GCN4"/>
    <property type="match status" value="1"/>
</dbReference>
<protein>
    <recommendedName>
        <fullName evidence="3">BZIP domain-containing protein</fullName>
    </recommendedName>
</protein>
<evidence type="ECO:0000256" key="1">
    <source>
        <dbReference type="SAM" id="Coils"/>
    </source>
</evidence>
<proteinExistence type="predicted"/>
<keyword evidence="1" id="KW-0175">Coiled coil</keyword>
<dbReference type="Gene3D" id="3.30.160.60">
    <property type="entry name" value="Classic Zinc Finger"/>
    <property type="match status" value="1"/>
</dbReference>
<dbReference type="EMBL" id="CP046234">
    <property type="protein sequence ID" value="WFD45933.1"/>
    <property type="molecule type" value="Genomic_DNA"/>
</dbReference>
<sequence>MPFDFQFDTPASLAPQALGLKTEDTELSTSLSLFPITHLNGCENLESTWSDDSPGMSESLLSLDFDSANELGSSVLQSGSFSEPSPTLVTPTDPARQTLFSPLSGDMFAPESRTSVSQDAAPAPKRACLEVDKTSMSFPGTMADFTLFPKEDEKRTPTATHSSSLNQHAQSADVLDLLNTLNAPSREANEQQLGAKQEPVMTASLPEISNIHKSPAMPTRGTRRRRRDADELLPIDAPIQPRTYHTESATSRRDSTGSKSRSTSPREVHDSPRTPSALLENNPDMDARSLKRLSNTLAARRSRHRKAEELKKLYDTIEELRQEAAMWKKRCEDAERQRDQHWLSTSM</sequence>
<accession>A0ABY8ENI1</accession>
<feature type="coiled-coil region" evidence="1">
    <location>
        <begin position="303"/>
        <end position="337"/>
    </location>
</feature>
<dbReference type="InterPro" id="IPR004827">
    <property type="entry name" value="bZIP"/>
</dbReference>
<organism evidence="4 5">
    <name type="scientific">Malassezia furfur</name>
    <name type="common">Pityriasis versicolor infection agent</name>
    <name type="synonym">Pityrosporum furfur</name>
    <dbReference type="NCBI Taxonomy" id="55194"/>
    <lineage>
        <taxon>Eukaryota</taxon>
        <taxon>Fungi</taxon>
        <taxon>Dikarya</taxon>
        <taxon>Basidiomycota</taxon>
        <taxon>Ustilaginomycotina</taxon>
        <taxon>Malasseziomycetes</taxon>
        <taxon>Malasseziales</taxon>
        <taxon>Malasseziaceae</taxon>
        <taxon>Malassezia</taxon>
    </lineage>
</organism>
<name>A0ABY8ENI1_MALFU</name>
<gene>
    <name evidence="4" type="ORF">GLX27_000560</name>
</gene>
<dbReference type="SUPFAM" id="SSF57959">
    <property type="entry name" value="Leucine zipper domain"/>
    <property type="match status" value="1"/>
</dbReference>